<dbReference type="InterPro" id="IPR003710">
    <property type="entry name" value="ApbA"/>
</dbReference>
<dbReference type="GO" id="GO:0008677">
    <property type="term" value="F:2-dehydropantoate 2-reductase activity"/>
    <property type="evidence" value="ECO:0007669"/>
    <property type="project" value="UniProtKB-EC"/>
</dbReference>
<reference evidence="8" key="1">
    <citation type="journal article" date="2020" name="Stud. Mycol.">
        <title>101 Dothideomycetes genomes: a test case for predicting lifestyles and emergence of pathogens.</title>
        <authorList>
            <person name="Haridas S."/>
            <person name="Albert R."/>
            <person name="Binder M."/>
            <person name="Bloem J."/>
            <person name="Labutti K."/>
            <person name="Salamov A."/>
            <person name="Andreopoulos B."/>
            <person name="Baker S."/>
            <person name="Barry K."/>
            <person name="Bills G."/>
            <person name="Bluhm B."/>
            <person name="Cannon C."/>
            <person name="Castanera R."/>
            <person name="Culley D."/>
            <person name="Daum C."/>
            <person name="Ezra D."/>
            <person name="Gonzalez J."/>
            <person name="Henrissat B."/>
            <person name="Kuo A."/>
            <person name="Liang C."/>
            <person name="Lipzen A."/>
            <person name="Lutzoni F."/>
            <person name="Magnuson J."/>
            <person name="Mondo S."/>
            <person name="Nolan M."/>
            <person name="Ohm R."/>
            <person name="Pangilinan J."/>
            <person name="Park H.-J."/>
            <person name="Ramirez L."/>
            <person name="Alfaro M."/>
            <person name="Sun H."/>
            <person name="Tritt A."/>
            <person name="Yoshinaga Y."/>
            <person name="Zwiers L.-H."/>
            <person name="Turgeon B."/>
            <person name="Goodwin S."/>
            <person name="Spatafora J."/>
            <person name="Crous P."/>
            <person name="Grigoriev I."/>
        </authorList>
    </citation>
    <scope>NUCLEOTIDE SEQUENCE</scope>
    <source>
        <strain evidence="8">CBS 122681</strain>
    </source>
</reference>
<evidence type="ECO:0000256" key="5">
    <source>
        <dbReference type="ARBA" id="ARBA00032024"/>
    </source>
</evidence>
<dbReference type="InterPro" id="IPR008927">
    <property type="entry name" value="6-PGluconate_DH-like_C_sf"/>
</dbReference>
<gene>
    <name evidence="8" type="ORF">K491DRAFT_716835</name>
</gene>
<dbReference type="Pfam" id="PF02558">
    <property type="entry name" value="ApbA"/>
    <property type="match status" value="1"/>
</dbReference>
<evidence type="ECO:0000256" key="2">
    <source>
        <dbReference type="ARBA" id="ARBA00013014"/>
    </source>
</evidence>
<organism evidence="8 9">
    <name type="scientific">Lophiostoma macrostomum CBS 122681</name>
    <dbReference type="NCBI Taxonomy" id="1314788"/>
    <lineage>
        <taxon>Eukaryota</taxon>
        <taxon>Fungi</taxon>
        <taxon>Dikarya</taxon>
        <taxon>Ascomycota</taxon>
        <taxon>Pezizomycotina</taxon>
        <taxon>Dothideomycetes</taxon>
        <taxon>Pleosporomycetidae</taxon>
        <taxon>Pleosporales</taxon>
        <taxon>Lophiostomataceae</taxon>
        <taxon>Lophiostoma</taxon>
    </lineage>
</organism>
<dbReference type="GO" id="GO:0005739">
    <property type="term" value="C:mitochondrion"/>
    <property type="evidence" value="ECO:0007669"/>
    <property type="project" value="TreeGrafter"/>
</dbReference>
<evidence type="ECO:0000259" key="7">
    <source>
        <dbReference type="Pfam" id="PF08546"/>
    </source>
</evidence>
<accession>A0A6A6T4L1</accession>
<dbReference type="NCBIfam" id="TIGR00745">
    <property type="entry name" value="apbA_panE"/>
    <property type="match status" value="1"/>
</dbReference>
<name>A0A6A6T4L1_9PLEO</name>
<sequence>MTSPSIHILGLGNLGKLFAHALRRNHPEIPITLLFHRPSLVDDWNNAGRGIEIVRNNVSDNQHGFNYQIVKDDEGDDIENLLVATKTHATVEAIQPLRNRLRPTSTMLFLQNGIGSVDEVDTPFSHNHQLRPTYLSGIVNHGVYATSTFSSVHAGLADVFIGPVVSDKHAKSSTESSAPPFLVQKILECPELSASWVTAQELLFIQLQKLAVNAVFNPLTSIFDCRNGELFASSAISDLIYRLIAETAYIIRAHIGSLGHAVTPSIQARFSPESLRKLVNDIGVKTAKNISSMRQDVLAGRKTEIGHINGYLVTRAGSLGVPCPINTTLVSLINEKRKLSEKDIDNVFGASQIASGD</sequence>
<comment type="similarity">
    <text evidence="1">Belongs to the ketopantoate reductase family.</text>
</comment>
<feature type="domain" description="Ketopantoate reductase N-terminal" evidence="6">
    <location>
        <begin position="6"/>
        <end position="164"/>
    </location>
</feature>
<dbReference type="InterPro" id="IPR036291">
    <property type="entry name" value="NAD(P)-bd_dom_sf"/>
</dbReference>
<evidence type="ECO:0000259" key="6">
    <source>
        <dbReference type="Pfam" id="PF02558"/>
    </source>
</evidence>
<evidence type="ECO:0000256" key="3">
    <source>
        <dbReference type="ARBA" id="ARBA00022857"/>
    </source>
</evidence>
<evidence type="ECO:0000313" key="8">
    <source>
        <dbReference type="EMBL" id="KAF2654710.1"/>
    </source>
</evidence>
<dbReference type="GO" id="GO:0015940">
    <property type="term" value="P:pantothenate biosynthetic process"/>
    <property type="evidence" value="ECO:0007669"/>
    <property type="project" value="InterPro"/>
</dbReference>
<keyword evidence="4" id="KW-0560">Oxidoreductase</keyword>
<dbReference type="InterPro" id="IPR013752">
    <property type="entry name" value="KPA_reductase"/>
</dbReference>
<dbReference type="OrthoDB" id="73846at2759"/>
<evidence type="ECO:0000256" key="1">
    <source>
        <dbReference type="ARBA" id="ARBA00007870"/>
    </source>
</evidence>
<dbReference type="AlphaFoldDB" id="A0A6A6T4L1"/>
<dbReference type="EC" id="1.1.1.169" evidence="2"/>
<dbReference type="Proteomes" id="UP000799324">
    <property type="component" value="Unassembled WGS sequence"/>
</dbReference>
<keyword evidence="9" id="KW-1185">Reference proteome</keyword>
<dbReference type="PANTHER" id="PTHR43765">
    <property type="entry name" value="2-DEHYDROPANTOATE 2-REDUCTASE-RELATED"/>
    <property type="match status" value="1"/>
</dbReference>
<keyword evidence="3" id="KW-0521">NADP</keyword>
<dbReference type="EMBL" id="MU004359">
    <property type="protein sequence ID" value="KAF2654710.1"/>
    <property type="molecule type" value="Genomic_DNA"/>
</dbReference>
<protein>
    <recommendedName>
        <fullName evidence="2">2-dehydropantoate 2-reductase</fullName>
        <ecNumber evidence="2">1.1.1.169</ecNumber>
    </recommendedName>
    <alternativeName>
        <fullName evidence="5">Ketopantoate reductase</fullName>
    </alternativeName>
</protein>
<evidence type="ECO:0000313" key="9">
    <source>
        <dbReference type="Proteomes" id="UP000799324"/>
    </source>
</evidence>
<proteinExistence type="inferred from homology"/>
<dbReference type="SUPFAM" id="SSF48179">
    <property type="entry name" value="6-phosphogluconate dehydrogenase C-terminal domain-like"/>
    <property type="match status" value="1"/>
</dbReference>
<evidence type="ECO:0000256" key="4">
    <source>
        <dbReference type="ARBA" id="ARBA00023002"/>
    </source>
</evidence>
<dbReference type="InterPro" id="IPR013328">
    <property type="entry name" value="6PGD_dom2"/>
</dbReference>
<dbReference type="Gene3D" id="3.40.50.720">
    <property type="entry name" value="NAD(P)-binding Rossmann-like Domain"/>
    <property type="match status" value="1"/>
</dbReference>
<dbReference type="SUPFAM" id="SSF51735">
    <property type="entry name" value="NAD(P)-binding Rossmann-fold domains"/>
    <property type="match status" value="1"/>
</dbReference>
<dbReference type="GO" id="GO:0050661">
    <property type="term" value="F:NADP binding"/>
    <property type="evidence" value="ECO:0007669"/>
    <property type="project" value="TreeGrafter"/>
</dbReference>
<feature type="domain" description="Ketopantoate reductase C-terminal" evidence="7">
    <location>
        <begin position="205"/>
        <end position="336"/>
    </location>
</feature>
<dbReference type="PANTHER" id="PTHR43765:SF2">
    <property type="entry name" value="2-DEHYDROPANTOATE 2-REDUCTASE"/>
    <property type="match status" value="1"/>
</dbReference>
<dbReference type="Gene3D" id="1.10.1040.10">
    <property type="entry name" value="N-(1-d-carboxylethyl)-l-norvaline Dehydrogenase, domain 2"/>
    <property type="match status" value="1"/>
</dbReference>
<dbReference type="Pfam" id="PF08546">
    <property type="entry name" value="ApbA_C"/>
    <property type="match status" value="1"/>
</dbReference>
<dbReference type="InterPro" id="IPR013332">
    <property type="entry name" value="KPR_N"/>
</dbReference>
<dbReference type="InterPro" id="IPR050838">
    <property type="entry name" value="Ketopantoate_reductase"/>
</dbReference>